<dbReference type="GO" id="GO:0005886">
    <property type="term" value="C:plasma membrane"/>
    <property type="evidence" value="ECO:0007669"/>
    <property type="project" value="UniProtKB-SubCell"/>
</dbReference>
<comment type="caution">
    <text evidence="9">The sequence shown here is derived from an EMBL/GenBank/DDBJ whole genome shotgun (WGS) entry which is preliminary data.</text>
</comment>
<dbReference type="EMBL" id="DXEK01000005">
    <property type="protein sequence ID" value="HIX76043.1"/>
    <property type="molecule type" value="Genomic_DNA"/>
</dbReference>
<dbReference type="InterPro" id="IPR000223">
    <property type="entry name" value="Pept_S26A_signal_pept_1"/>
</dbReference>
<dbReference type="InterPro" id="IPR019758">
    <property type="entry name" value="Pept_S26A_signal_pept_1_CS"/>
</dbReference>
<sequence>MKNEKETPKKQQNSIVREIWEYVRIVIVVVVVVTLVNQFLLINAVIPSGSMENTIMEGDRIFGNRLAYLNSDPERFDIVIFKYPDDETKTYIKRVIGLPGETVEIRDGKVYINGSSEPLDDSFCPEEPTGDFGPYEVPENCYFMLGDNRENSADSRYWVNTYVDRSEIIGKAVLRYWPLNKISLLD</sequence>
<dbReference type="Proteomes" id="UP000886890">
    <property type="component" value="Unassembled WGS sequence"/>
</dbReference>
<evidence type="ECO:0000256" key="5">
    <source>
        <dbReference type="ARBA" id="ARBA00022801"/>
    </source>
</evidence>
<dbReference type="CDD" id="cd06530">
    <property type="entry name" value="S26_SPase_I"/>
    <property type="match status" value="1"/>
</dbReference>
<feature type="transmembrane region" description="Helical" evidence="7">
    <location>
        <begin position="21"/>
        <end position="46"/>
    </location>
</feature>
<dbReference type="InterPro" id="IPR036286">
    <property type="entry name" value="LexA/Signal_pep-like_sf"/>
</dbReference>
<dbReference type="GO" id="GO:0006465">
    <property type="term" value="P:signal peptide processing"/>
    <property type="evidence" value="ECO:0007669"/>
    <property type="project" value="InterPro"/>
</dbReference>
<dbReference type="Gene3D" id="2.10.109.10">
    <property type="entry name" value="Umud Fragment, subunit A"/>
    <property type="match status" value="1"/>
</dbReference>
<evidence type="ECO:0000256" key="2">
    <source>
        <dbReference type="ARBA" id="ARBA00004401"/>
    </source>
</evidence>
<feature type="domain" description="Peptidase S26" evidence="8">
    <location>
        <begin position="20"/>
        <end position="177"/>
    </location>
</feature>
<evidence type="ECO:0000256" key="6">
    <source>
        <dbReference type="PIRSR" id="PIRSR600223-1"/>
    </source>
</evidence>
<evidence type="ECO:0000313" key="9">
    <source>
        <dbReference type="EMBL" id="HIX76043.1"/>
    </source>
</evidence>
<dbReference type="SUPFAM" id="SSF51306">
    <property type="entry name" value="LexA/Signal peptidase"/>
    <property type="match status" value="1"/>
</dbReference>
<dbReference type="PANTHER" id="PTHR43390">
    <property type="entry name" value="SIGNAL PEPTIDASE I"/>
    <property type="match status" value="1"/>
</dbReference>
<dbReference type="InterPro" id="IPR019757">
    <property type="entry name" value="Pept_S26A_signal_pept_1_Lys-AS"/>
</dbReference>
<evidence type="ECO:0000256" key="1">
    <source>
        <dbReference type="ARBA" id="ARBA00000677"/>
    </source>
</evidence>
<keyword evidence="7" id="KW-1133">Transmembrane helix</keyword>
<organism evidence="9 10">
    <name type="scientific">Candidatus Fusicatenibacter merdavium</name>
    <dbReference type="NCBI Taxonomy" id="2838600"/>
    <lineage>
        <taxon>Bacteria</taxon>
        <taxon>Bacillati</taxon>
        <taxon>Bacillota</taxon>
        <taxon>Clostridia</taxon>
        <taxon>Lachnospirales</taxon>
        <taxon>Lachnospiraceae</taxon>
        <taxon>Fusicatenibacter</taxon>
    </lineage>
</organism>
<keyword evidence="7" id="KW-0645">Protease</keyword>
<proteinExistence type="inferred from homology"/>
<keyword evidence="5 7" id="KW-0378">Hydrolase</keyword>
<dbReference type="PANTHER" id="PTHR43390:SF1">
    <property type="entry name" value="CHLOROPLAST PROCESSING PEPTIDASE"/>
    <property type="match status" value="1"/>
</dbReference>
<evidence type="ECO:0000313" key="10">
    <source>
        <dbReference type="Proteomes" id="UP000886890"/>
    </source>
</evidence>
<dbReference type="PROSITE" id="PS00761">
    <property type="entry name" value="SPASE_I_3"/>
    <property type="match status" value="1"/>
</dbReference>
<gene>
    <name evidence="9" type="primary">lepB</name>
    <name evidence="9" type="ORF">H9734_00350</name>
</gene>
<keyword evidence="7" id="KW-0812">Transmembrane</keyword>
<reference evidence="9" key="2">
    <citation type="submission" date="2021-04" db="EMBL/GenBank/DDBJ databases">
        <authorList>
            <person name="Gilroy R."/>
        </authorList>
    </citation>
    <scope>NUCLEOTIDE SEQUENCE</scope>
    <source>
        <strain evidence="9">CHK183-1962</strain>
    </source>
</reference>
<reference evidence="9" key="1">
    <citation type="journal article" date="2021" name="PeerJ">
        <title>Extensive microbial diversity within the chicken gut microbiome revealed by metagenomics and culture.</title>
        <authorList>
            <person name="Gilroy R."/>
            <person name="Ravi A."/>
            <person name="Getino M."/>
            <person name="Pursley I."/>
            <person name="Horton D.L."/>
            <person name="Alikhan N.F."/>
            <person name="Baker D."/>
            <person name="Gharbi K."/>
            <person name="Hall N."/>
            <person name="Watson M."/>
            <person name="Adriaenssens E.M."/>
            <person name="Foster-Nyarko E."/>
            <person name="Jarju S."/>
            <person name="Secka A."/>
            <person name="Antonio M."/>
            <person name="Oren A."/>
            <person name="Chaudhuri R.R."/>
            <person name="La Ragione R."/>
            <person name="Hildebrand F."/>
            <person name="Pallen M.J."/>
        </authorList>
    </citation>
    <scope>NUCLEOTIDE SEQUENCE</scope>
    <source>
        <strain evidence="9">CHK183-1962</strain>
    </source>
</reference>
<dbReference type="InterPro" id="IPR019533">
    <property type="entry name" value="Peptidase_S26"/>
</dbReference>
<feature type="active site" evidence="6">
    <location>
        <position position="93"/>
    </location>
</feature>
<dbReference type="EC" id="3.4.21.89" evidence="4 7"/>
<keyword evidence="7" id="KW-0472">Membrane</keyword>
<dbReference type="PROSITE" id="PS00760">
    <property type="entry name" value="SPASE_I_2"/>
    <property type="match status" value="1"/>
</dbReference>
<comment type="subcellular location">
    <subcellularLocation>
        <location evidence="2">Cell membrane</location>
        <topology evidence="2">Single-pass type II membrane protein</topology>
    </subcellularLocation>
    <subcellularLocation>
        <location evidence="7">Membrane</location>
        <topology evidence="7">Single-pass type II membrane protein</topology>
    </subcellularLocation>
</comment>
<feature type="active site" evidence="6">
    <location>
        <position position="50"/>
    </location>
</feature>
<evidence type="ECO:0000256" key="7">
    <source>
        <dbReference type="RuleBase" id="RU362042"/>
    </source>
</evidence>
<dbReference type="NCBIfam" id="TIGR02227">
    <property type="entry name" value="sigpep_I_bact"/>
    <property type="match status" value="1"/>
</dbReference>
<dbReference type="AlphaFoldDB" id="A0A9D1XAN7"/>
<evidence type="ECO:0000259" key="8">
    <source>
        <dbReference type="Pfam" id="PF10502"/>
    </source>
</evidence>
<comment type="catalytic activity">
    <reaction evidence="1 7">
        <text>Cleavage of hydrophobic, N-terminal signal or leader sequences from secreted and periplasmic proteins.</text>
        <dbReference type="EC" id="3.4.21.89"/>
    </reaction>
</comment>
<accession>A0A9D1XAN7</accession>
<dbReference type="PRINTS" id="PR00727">
    <property type="entry name" value="LEADERPTASE"/>
</dbReference>
<dbReference type="Pfam" id="PF10502">
    <property type="entry name" value="Peptidase_S26"/>
    <property type="match status" value="1"/>
</dbReference>
<protein>
    <recommendedName>
        <fullName evidence="4 7">Signal peptidase I</fullName>
        <ecNumber evidence="4 7">3.4.21.89</ecNumber>
    </recommendedName>
</protein>
<evidence type="ECO:0000256" key="3">
    <source>
        <dbReference type="ARBA" id="ARBA00009370"/>
    </source>
</evidence>
<comment type="similarity">
    <text evidence="3 7">Belongs to the peptidase S26 family.</text>
</comment>
<evidence type="ECO:0000256" key="4">
    <source>
        <dbReference type="ARBA" id="ARBA00013208"/>
    </source>
</evidence>
<dbReference type="GO" id="GO:0009003">
    <property type="term" value="F:signal peptidase activity"/>
    <property type="evidence" value="ECO:0007669"/>
    <property type="project" value="UniProtKB-EC"/>
</dbReference>
<dbReference type="GO" id="GO:0004252">
    <property type="term" value="F:serine-type endopeptidase activity"/>
    <property type="evidence" value="ECO:0007669"/>
    <property type="project" value="InterPro"/>
</dbReference>
<name>A0A9D1XAN7_9FIRM</name>